<dbReference type="Proteomes" id="UP000182248">
    <property type="component" value="Unassembled WGS sequence"/>
</dbReference>
<feature type="compositionally biased region" description="Basic and acidic residues" evidence="1">
    <location>
        <begin position="30"/>
        <end position="50"/>
    </location>
</feature>
<gene>
    <name evidence="3" type="ORF">SAMN02927921_01344</name>
</gene>
<proteinExistence type="predicted"/>
<evidence type="ECO:0000259" key="2">
    <source>
        <dbReference type="Pfam" id="PF11827"/>
    </source>
</evidence>
<protein>
    <recommendedName>
        <fullName evidence="2">DUF3347 domain-containing protein</fullName>
    </recommendedName>
</protein>
<reference evidence="3 4" key="1">
    <citation type="submission" date="2016-11" db="EMBL/GenBank/DDBJ databases">
        <authorList>
            <person name="Jaros S."/>
            <person name="Januszkiewicz K."/>
            <person name="Wedrychowicz H."/>
        </authorList>
    </citation>
    <scope>NUCLEOTIDE SEQUENCE [LARGE SCALE GENOMIC DNA]</scope>
    <source>
        <strain evidence="3 4">CGMCC 1.12145</strain>
    </source>
</reference>
<organism evidence="3 4">
    <name type="scientific">Sinomicrobium oceani</name>
    <dbReference type="NCBI Taxonomy" id="1150368"/>
    <lineage>
        <taxon>Bacteria</taxon>
        <taxon>Pseudomonadati</taxon>
        <taxon>Bacteroidota</taxon>
        <taxon>Flavobacteriia</taxon>
        <taxon>Flavobacteriales</taxon>
        <taxon>Flavobacteriaceae</taxon>
        <taxon>Sinomicrobium</taxon>
    </lineage>
</organism>
<dbReference type="AlphaFoldDB" id="A0A1K1NQC1"/>
<name>A0A1K1NQC1_9FLAO</name>
<evidence type="ECO:0000313" key="3">
    <source>
        <dbReference type="EMBL" id="SFW36614.1"/>
    </source>
</evidence>
<evidence type="ECO:0000256" key="1">
    <source>
        <dbReference type="SAM" id="MobiDB-lite"/>
    </source>
</evidence>
<feature type="region of interest" description="Disordered" evidence="1">
    <location>
        <begin position="30"/>
        <end position="53"/>
    </location>
</feature>
<feature type="domain" description="DUF3347" evidence="2">
    <location>
        <begin position="65"/>
        <end position="135"/>
    </location>
</feature>
<dbReference type="PROSITE" id="PS51257">
    <property type="entry name" value="PROKAR_LIPOPROTEIN"/>
    <property type="match status" value="1"/>
</dbReference>
<accession>A0A1K1NQC1</accession>
<dbReference type="OrthoDB" id="5513217at2"/>
<sequence length="186" mass="20956">MKNRFVTVMMAFMTLTGVYSCKEEKKENVKTVEMHEHHEGDKGETDHRDMAGSPVFKNEKFGEAYGHYIHIKTALVRSDAGEAQNGAKMLVKALGATENNGKGLEFATAIEKSDDIDVQRKAFYGLSEAFTTMIDGQIASGTVYKQFCPMAFDFEGAYWLSSEEEIRNPYFGDKMLTCGEVRERFN</sequence>
<dbReference type="InterPro" id="IPR021782">
    <property type="entry name" value="DUF3347"/>
</dbReference>
<keyword evidence="4" id="KW-1185">Reference proteome</keyword>
<dbReference type="EMBL" id="FPJE01000006">
    <property type="protein sequence ID" value="SFW36614.1"/>
    <property type="molecule type" value="Genomic_DNA"/>
</dbReference>
<dbReference type="Pfam" id="PF11827">
    <property type="entry name" value="DUF3347"/>
    <property type="match status" value="1"/>
</dbReference>
<dbReference type="RefSeq" id="WP_072316590.1">
    <property type="nucleotide sequence ID" value="NZ_FPJE01000006.1"/>
</dbReference>
<dbReference type="STRING" id="1150368.SAMN02927921_01344"/>
<evidence type="ECO:0000313" key="4">
    <source>
        <dbReference type="Proteomes" id="UP000182248"/>
    </source>
</evidence>